<evidence type="ECO:0000256" key="2">
    <source>
        <dbReference type="ARBA" id="ARBA00022803"/>
    </source>
</evidence>
<dbReference type="PROSITE" id="PS50293">
    <property type="entry name" value="TPR_REGION"/>
    <property type="match status" value="1"/>
</dbReference>
<evidence type="ECO:0000256" key="3">
    <source>
        <dbReference type="PROSITE-ProRule" id="PRU00339"/>
    </source>
</evidence>
<reference evidence="5 6" key="1">
    <citation type="submission" date="2019-04" db="EMBL/GenBank/DDBJ databases">
        <title>Flavobacterium sp. nov. isolated from construction timber.</title>
        <authorList>
            <person name="Lin S.-Y."/>
            <person name="Chang C.-T."/>
            <person name="Young C.-C."/>
        </authorList>
    </citation>
    <scope>NUCLEOTIDE SEQUENCE [LARGE SCALE GENOMIC DNA]</scope>
    <source>
        <strain evidence="5 6">CC-CTC003</strain>
    </source>
</reference>
<keyword evidence="6" id="KW-1185">Reference proteome</keyword>
<evidence type="ECO:0000313" key="5">
    <source>
        <dbReference type="EMBL" id="THF53197.1"/>
    </source>
</evidence>
<feature type="signal peptide" evidence="4">
    <location>
        <begin position="1"/>
        <end position="20"/>
    </location>
</feature>
<dbReference type="AlphaFoldDB" id="A0A4S4A430"/>
<dbReference type="InterPro" id="IPR051685">
    <property type="entry name" value="Ycf3/AcsC/BcsC/TPR_MFPF"/>
</dbReference>
<dbReference type="InterPro" id="IPR011990">
    <property type="entry name" value="TPR-like_helical_dom_sf"/>
</dbReference>
<feature type="chain" id="PRO_5020494134" evidence="4">
    <location>
        <begin position="21"/>
        <end position="441"/>
    </location>
</feature>
<evidence type="ECO:0000256" key="4">
    <source>
        <dbReference type="SAM" id="SignalP"/>
    </source>
</evidence>
<gene>
    <name evidence="5" type="ORF">E6C50_03070</name>
</gene>
<dbReference type="Proteomes" id="UP000307507">
    <property type="component" value="Unassembled WGS sequence"/>
</dbReference>
<dbReference type="OrthoDB" id="1149028at2"/>
<dbReference type="SUPFAM" id="SSF48452">
    <property type="entry name" value="TPR-like"/>
    <property type="match status" value="2"/>
</dbReference>
<keyword evidence="1" id="KW-0677">Repeat</keyword>
<sequence>MKIKYALLATSMLFSAASFAQKDELKTLKKLYAKDMLSTSDISEYKSAVNKLSGMSGLVEADQVYTNFYKSMTPLLELMTASAATGAPPNAQALAKVFSPAKINEMAGGLNAALDYEKKSGKKVYTDDINETITEYKPVLINYAITLNQASKFKEAAQVFEAIYNLDKKDEGNLYNASILALQAQDFDLALKYLYELKNINYSGEGTMYYAVNKATGNEESFNSDADRKASMKLGIHEKPRDEKVPSKRGEIYKNIASILVHQGKVDEAKKAISEAQAANPGDTSLMLAEANLYLDAKDFTNYKRVITEVLAKDPNDADLLFNLGVISSNSGDIEEAKGYYKKAIAVNPNYFNAYNNLGALMLHGEDKMVKEMNSLGTTPKDNKRFDELKAKRNKMYADALPYFEKALQIEPKEPNIKAVLLNAYQVLEMDAKYKALKAQK</sequence>
<dbReference type="InterPro" id="IPR019734">
    <property type="entry name" value="TPR_rpt"/>
</dbReference>
<dbReference type="EMBL" id="SSNZ01000001">
    <property type="protein sequence ID" value="THF53197.1"/>
    <property type="molecule type" value="Genomic_DNA"/>
</dbReference>
<keyword evidence="2 3" id="KW-0802">TPR repeat</keyword>
<dbReference type="Pfam" id="PF13181">
    <property type="entry name" value="TPR_8"/>
    <property type="match status" value="1"/>
</dbReference>
<name>A0A4S4A430_9FLAO</name>
<dbReference type="PANTHER" id="PTHR44943:SF8">
    <property type="entry name" value="TPR REPEAT-CONTAINING PROTEIN MJ0263"/>
    <property type="match status" value="1"/>
</dbReference>
<dbReference type="RefSeq" id="WP_136401720.1">
    <property type="nucleotide sequence ID" value="NZ_SSNZ01000001.1"/>
</dbReference>
<comment type="caution">
    <text evidence="5">The sequence shown here is derived from an EMBL/GenBank/DDBJ whole genome shotgun (WGS) entry which is preliminary data.</text>
</comment>
<feature type="repeat" description="TPR" evidence="3">
    <location>
        <begin position="318"/>
        <end position="351"/>
    </location>
</feature>
<evidence type="ECO:0000313" key="6">
    <source>
        <dbReference type="Proteomes" id="UP000307507"/>
    </source>
</evidence>
<proteinExistence type="predicted"/>
<keyword evidence="4" id="KW-0732">Signal</keyword>
<protein>
    <submittedName>
        <fullName evidence="5">Tetratricopeptide repeat protein</fullName>
    </submittedName>
</protein>
<organism evidence="5 6">
    <name type="scientific">Flavobacterium supellecticarium</name>
    <dbReference type="NCBI Taxonomy" id="2565924"/>
    <lineage>
        <taxon>Bacteria</taxon>
        <taxon>Pseudomonadati</taxon>
        <taxon>Bacteroidota</taxon>
        <taxon>Flavobacteriia</taxon>
        <taxon>Flavobacteriales</taxon>
        <taxon>Flavobacteriaceae</taxon>
        <taxon>Flavobacterium</taxon>
    </lineage>
</organism>
<dbReference type="Pfam" id="PF00515">
    <property type="entry name" value="TPR_1"/>
    <property type="match status" value="1"/>
</dbReference>
<evidence type="ECO:0000256" key="1">
    <source>
        <dbReference type="ARBA" id="ARBA00022737"/>
    </source>
</evidence>
<dbReference type="PROSITE" id="PS50005">
    <property type="entry name" value="TPR"/>
    <property type="match status" value="1"/>
</dbReference>
<dbReference type="SMART" id="SM00028">
    <property type="entry name" value="TPR"/>
    <property type="match status" value="3"/>
</dbReference>
<accession>A0A4S4A430</accession>
<dbReference type="Gene3D" id="1.25.40.10">
    <property type="entry name" value="Tetratricopeptide repeat domain"/>
    <property type="match status" value="2"/>
</dbReference>
<dbReference type="PANTHER" id="PTHR44943">
    <property type="entry name" value="CELLULOSE SYNTHASE OPERON PROTEIN C"/>
    <property type="match status" value="1"/>
</dbReference>